<comment type="caution">
    <text evidence="2">The sequence shown here is derived from an EMBL/GenBank/DDBJ whole genome shotgun (WGS) entry which is preliminary data.</text>
</comment>
<evidence type="ECO:0000313" key="3">
    <source>
        <dbReference type="Proteomes" id="UP000789901"/>
    </source>
</evidence>
<feature type="region of interest" description="Disordered" evidence="1">
    <location>
        <begin position="1"/>
        <end position="29"/>
    </location>
</feature>
<accession>A0ABN7WW66</accession>
<feature type="non-terminal residue" evidence="2">
    <location>
        <position position="1"/>
    </location>
</feature>
<dbReference type="EMBL" id="CAJVQB010067317">
    <property type="protein sequence ID" value="CAG8841914.1"/>
    <property type="molecule type" value="Genomic_DNA"/>
</dbReference>
<name>A0ABN7WW66_GIGMA</name>
<reference evidence="2 3" key="1">
    <citation type="submission" date="2021-06" db="EMBL/GenBank/DDBJ databases">
        <authorList>
            <person name="Kallberg Y."/>
            <person name="Tangrot J."/>
            <person name="Rosling A."/>
        </authorList>
    </citation>
    <scope>NUCLEOTIDE SEQUENCE [LARGE SCALE GENOMIC DNA]</scope>
    <source>
        <strain evidence="2 3">120-4 pot B 10/14</strain>
    </source>
</reference>
<evidence type="ECO:0000256" key="1">
    <source>
        <dbReference type="SAM" id="MobiDB-lite"/>
    </source>
</evidence>
<protein>
    <submittedName>
        <fullName evidence="2">1815_t:CDS:1</fullName>
    </submittedName>
</protein>
<sequence>NSCSKNSKKTKITYRNDQNEETERAENSLTLTSNNAKACDQEMISEVMNNDQNTTTNTNIKIQEVSLQIPDCNNSHTVDPLTKMVWLKNKSESNDRIETESTEQRQNPESIRITRTVNRVNKAQVEDMSDRYTHTKKYQQMYSQAIEKYKEMQKVLMITNKANKDQVHAMLKAKLITDHFKQIDIAKKDPNEIIQDLFYGIGVRIKREKITATLREPDMIAEDIYQMLPFILPIKQRSETGMIVRILQK</sequence>
<keyword evidence="3" id="KW-1185">Reference proteome</keyword>
<gene>
    <name evidence="2" type="ORF">GMARGA_LOCUS35697</name>
</gene>
<feature type="compositionally biased region" description="Basic residues" evidence="1">
    <location>
        <begin position="1"/>
        <end position="12"/>
    </location>
</feature>
<dbReference type="Proteomes" id="UP000789901">
    <property type="component" value="Unassembled WGS sequence"/>
</dbReference>
<feature type="compositionally biased region" description="Basic and acidic residues" evidence="1">
    <location>
        <begin position="17"/>
        <end position="26"/>
    </location>
</feature>
<feature type="non-terminal residue" evidence="2">
    <location>
        <position position="249"/>
    </location>
</feature>
<proteinExistence type="predicted"/>
<organism evidence="2 3">
    <name type="scientific">Gigaspora margarita</name>
    <dbReference type="NCBI Taxonomy" id="4874"/>
    <lineage>
        <taxon>Eukaryota</taxon>
        <taxon>Fungi</taxon>
        <taxon>Fungi incertae sedis</taxon>
        <taxon>Mucoromycota</taxon>
        <taxon>Glomeromycotina</taxon>
        <taxon>Glomeromycetes</taxon>
        <taxon>Diversisporales</taxon>
        <taxon>Gigasporaceae</taxon>
        <taxon>Gigaspora</taxon>
    </lineage>
</organism>
<evidence type="ECO:0000313" key="2">
    <source>
        <dbReference type="EMBL" id="CAG8841914.1"/>
    </source>
</evidence>